<dbReference type="InterPro" id="IPR029026">
    <property type="entry name" value="tRNA_m1G_MTases_N"/>
</dbReference>
<keyword evidence="2 5" id="KW-0489">Methyltransferase</keyword>
<evidence type="ECO:0000256" key="3">
    <source>
        <dbReference type="ARBA" id="ARBA00022679"/>
    </source>
</evidence>
<dbReference type="InterPro" id="IPR051259">
    <property type="entry name" value="rRNA_Methyltransferase"/>
</dbReference>
<dbReference type="SUPFAM" id="SSF75217">
    <property type="entry name" value="alpha/beta knot"/>
    <property type="match status" value="1"/>
</dbReference>
<reference evidence="5" key="1">
    <citation type="submission" date="2020-08" db="EMBL/GenBank/DDBJ databases">
        <title>Sequencing the genomes of 1000 actinobacteria strains.</title>
        <authorList>
            <person name="Klenk H.-P."/>
        </authorList>
    </citation>
    <scope>NUCLEOTIDE SEQUENCE</scope>
    <source>
        <strain evidence="5">DSM 10695</strain>
    </source>
</reference>
<dbReference type="EMBL" id="JACHMK010000001">
    <property type="protein sequence ID" value="MBB6334476.1"/>
    <property type="molecule type" value="Genomic_DNA"/>
</dbReference>
<dbReference type="GO" id="GO:0032259">
    <property type="term" value="P:methylation"/>
    <property type="evidence" value="ECO:0007669"/>
    <property type="project" value="UniProtKB-KW"/>
</dbReference>
<dbReference type="GO" id="GO:0003723">
    <property type="term" value="F:RNA binding"/>
    <property type="evidence" value="ECO:0007669"/>
    <property type="project" value="InterPro"/>
</dbReference>
<protein>
    <submittedName>
        <fullName evidence="5">TrmH family RNA methyltransferase</fullName>
    </submittedName>
</protein>
<evidence type="ECO:0000259" key="4">
    <source>
        <dbReference type="SMART" id="SM00967"/>
    </source>
</evidence>
<dbReference type="Pfam" id="PF08032">
    <property type="entry name" value="SpoU_sub_bind"/>
    <property type="match status" value="1"/>
</dbReference>
<dbReference type="GO" id="GO:0006396">
    <property type="term" value="P:RNA processing"/>
    <property type="evidence" value="ECO:0007669"/>
    <property type="project" value="InterPro"/>
</dbReference>
<dbReference type="InterPro" id="IPR001537">
    <property type="entry name" value="SpoU_MeTrfase"/>
</dbReference>
<evidence type="ECO:0000313" key="5">
    <source>
        <dbReference type="EMBL" id="MBB6334476.1"/>
    </source>
</evidence>
<dbReference type="Gene3D" id="3.40.1280.10">
    <property type="match status" value="1"/>
</dbReference>
<dbReference type="Proteomes" id="UP000617426">
    <property type="component" value="Unassembled WGS sequence"/>
</dbReference>
<evidence type="ECO:0000313" key="6">
    <source>
        <dbReference type="Proteomes" id="UP000617426"/>
    </source>
</evidence>
<name>A0A923IYM0_9ACTO</name>
<dbReference type="GO" id="GO:0008173">
    <property type="term" value="F:RNA methyltransferase activity"/>
    <property type="evidence" value="ECO:0007669"/>
    <property type="project" value="InterPro"/>
</dbReference>
<dbReference type="PANTHER" id="PTHR43191:SF2">
    <property type="entry name" value="RRNA METHYLTRANSFERASE 3, MITOCHONDRIAL"/>
    <property type="match status" value="1"/>
</dbReference>
<feature type="domain" description="RNA 2-O ribose methyltransferase substrate binding" evidence="4">
    <location>
        <begin position="38"/>
        <end position="111"/>
    </location>
</feature>
<dbReference type="InterPro" id="IPR029064">
    <property type="entry name" value="Ribosomal_eL30-like_sf"/>
</dbReference>
<dbReference type="PANTHER" id="PTHR43191">
    <property type="entry name" value="RRNA METHYLTRANSFERASE 3"/>
    <property type="match status" value="1"/>
</dbReference>
<accession>A0A923IYM0</accession>
<gene>
    <name evidence="5" type="ORF">HD592_001041</name>
</gene>
<organism evidence="5 6">
    <name type="scientific">Schaalia hyovaginalis</name>
    <dbReference type="NCBI Taxonomy" id="29316"/>
    <lineage>
        <taxon>Bacteria</taxon>
        <taxon>Bacillati</taxon>
        <taxon>Actinomycetota</taxon>
        <taxon>Actinomycetes</taxon>
        <taxon>Actinomycetales</taxon>
        <taxon>Actinomycetaceae</taxon>
        <taxon>Schaalia</taxon>
    </lineage>
</organism>
<dbReference type="Pfam" id="PF00588">
    <property type="entry name" value="SpoU_methylase"/>
    <property type="match status" value="1"/>
</dbReference>
<dbReference type="InterPro" id="IPR013123">
    <property type="entry name" value="SpoU_subst-bd"/>
</dbReference>
<comment type="caution">
    <text evidence="5">The sequence shown here is derived from an EMBL/GenBank/DDBJ whole genome shotgun (WGS) entry which is preliminary data.</text>
</comment>
<evidence type="ECO:0000256" key="2">
    <source>
        <dbReference type="ARBA" id="ARBA00022603"/>
    </source>
</evidence>
<comment type="similarity">
    <text evidence="1">Belongs to the class IV-like SAM-binding methyltransferase superfamily. RNA methyltransferase TrmH family.</text>
</comment>
<dbReference type="InterPro" id="IPR029028">
    <property type="entry name" value="Alpha/beta_knot_MTases"/>
</dbReference>
<keyword evidence="6" id="KW-1185">Reference proteome</keyword>
<dbReference type="AlphaFoldDB" id="A0A923IYM0"/>
<dbReference type="GO" id="GO:0005737">
    <property type="term" value="C:cytoplasm"/>
    <property type="evidence" value="ECO:0007669"/>
    <property type="project" value="UniProtKB-ARBA"/>
</dbReference>
<dbReference type="CDD" id="cd18095">
    <property type="entry name" value="SpoU-like_rRNA-MTase"/>
    <property type="match status" value="1"/>
</dbReference>
<dbReference type="SUPFAM" id="SSF55315">
    <property type="entry name" value="L30e-like"/>
    <property type="match status" value="1"/>
</dbReference>
<keyword evidence="3" id="KW-0808">Transferase</keyword>
<sequence length="285" mass="29738">MTAFAERPEVLANPRAERVRKVAALTGRSARSRSGRMLVEGPQAVRELLSHRSAFVEDVYLSERAAERHRDIFSLARTATRWTHTMTDEVAHAMSPDSQGIVAVARLEAVSGEFGGAEAGETFVILAQGRDPGNVGTIIRTADAMGASAVIAVAGTVAVDSPKVIRSSAGSVFHLPVIAVPDFDAAVRSVHERGGRVLGTSGAAGSRDLANLMLSAALEARGCLAGTHAWVFGNEAKGLSEEELSACDALVRIDMTGDAESLNVASAAAMCLFASQTVRSGRVGA</sequence>
<dbReference type="Gene3D" id="3.30.1330.30">
    <property type="match status" value="1"/>
</dbReference>
<dbReference type="SMART" id="SM00967">
    <property type="entry name" value="SpoU_sub_bind"/>
    <property type="match status" value="1"/>
</dbReference>
<proteinExistence type="inferred from homology"/>
<dbReference type="RefSeq" id="WP_221437818.1">
    <property type="nucleotide sequence ID" value="NZ_JACHMK010000001.1"/>
</dbReference>
<evidence type="ECO:0000256" key="1">
    <source>
        <dbReference type="ARBA" id="ARBA00007228"/>
    </source>
</evidence>